<dbReference type="PANTHER" id="PTHR28255:SF1">
    <property type="entry name" value="UPF0303 PROTEIN YBR137W"/>
    <property type="match status" value="1"/>
</dbReference>
<name>A0A3N9TK83_9VIBR</name>
<evidence type="ECO:0000313" key="2">
    <source>
        <dbReference type="Proteomes" id="UP000281112"/>
    </source>
</evidence>
<dbReference type="Pfam" id="PF03928">
    <property type="entry name" value="HbpS-like"/>
    <property type="match status" value="1"/>
</dbReference>
<dbReference type="InterPro" id="IPR005624">
    <property type="entry name" value="PduO/GlcC-like"/>
</dbReference>
<keyword evidence="2" id="KW-1185">Reference proteome</keyword>
<dbReference type="PIRSF" id="PIRSF008757">
    <property type="entry name" value="UCP008757"/>
    <property type="match status" value="1"/>
</dbReference>
<dbReference type="NCBIfam" id="NF002696">
    <property type="entry name" value="PRK02487.1-5"/>
    <property type="match status" value="1"/>
</dbReference>
<dbReference type="InterPro" id="IPR010371">
    <property type="entry name" value="YBR137W-like"/>
</dbReference>
<sequence>MTNELDHILSQEQELQFSYFNFDTAWALGSYLVQLSKDRKLPIAIEVYAFSQVLFTCALPGSTEENLIWIRRKRKSVLRFGHSTHYLSVKNALDGIDFNAQPQIDEMEFCDHGGAFPITLKNSGIIGAVVVSGLPSHEDHALTAEGIAHIISTQQ</sequence>
<gene>
    <name evidence="1" type="ORF">EES38_06510</name>
</gene>
<comment type="caution">
    <text evidence="1">The sequence shown here is derived from an EMBL/GenBank/DDBJ whole genome shotgun (WGS) entry which is preliminary data.</text>
</comment>
<organism evidence="1 2">
    <name type="scientific">Vibrio viridaestus</name>
    <dbReference type="NCBI Taxonomy" id="2487322"/>
    <lineage>
        <taxon>Bacteria</taxon>
        <taxon>Pseudomonadati</taxon>
        <taxon>Pseudomonadota</taxon>
        <taxon>Gammaproteobacteria</taxon>
        <taxon>Vibrionales</taxon>
        <taxon>Vibrionaceae</taxon>
        <taxon>Vibrio</taxon>
    </lineage>
</organism>
<protein>
    <submittedName>
        <fullName evidence="1">Heme-degrading domain-containing protein</fullName>
    </submittedName>
</protein>
<reference evidence="1 2" key="1">
    <citation type="submission" date="2018-11" db="EMBL/GenBank/DDBJ databases">
        <title>Vibrio LJC006 sp. nov., isolated from seawater during the bloom of the enteromorpha.</title>
        <authorList>
            <person name="Liang J."/>
        </authorList>
    </citation>
    <scope>NUCLEOTIDE SEQUENCE [LARGE SCALE GENOMIC DNA]</scope>
    <source>
        <strain evidence="1 2">LJC006</strain>
    </source>
</reference>
<dbReference type="InterPro" id="IPR038084">
    <property type="entry name" value="PduO/GlcC-like_sf"/>
</dbReference>
<dbReference type="OrthoDB" id="9815315at2"/>
<proteinExistence type="predicted"/>
<dbReference type="EMBL" id="RJVQ01000002">
    <property type="protein sequence ID" value="RQW64233.1"/>
    <property type="molecule type" value="Genomic_DNA"/>
</dbReference>
<dbReference type="RefSeq" id="WP_124936353.1">
    <property type="nucleotide sequence ID" value="NZ_RJVQ01000002.1"/>
</dbReference>
<dbReference type="SUPFAM" id="SSF143744">
    <property type="entry name" value="GlcG-like"/>
    <property type="match status" value="1"/>
</dbReference>
<accession>A0A3N9TK83</accession>
<dbReference type="PANTHER" id="PTHR28255">
    <property type="match status" value="1"/>
</dbReference>
<dbReference type="AlphaFoldDB" id="A0A3N9TK83"/>
<dbReference type="Gene3D" id="3.30.450.150">
    <property type="entry name" value="Haem-degrading domain"/>
    <property type="match status" value="1"/>
</dbReference>
<evidence type="ECO:0000313" key="1">
    <source>
        <dbReference type="EMBL" id="RQW64233.1"/>
    </source>
</evidence>
<dbReference type="Proteomes" id="UP000281112">
    <property type="component" value="Unassembled WGS sequence"/>
</dbReference>